<evidence type="ECO:0000313" key="3">
    <source>
        <dbReference type="Proteomes" id="UP000027222"/>
    </source>
</evidence>
<keyword evidence="1" id="KW-0472">Membrane</keyword>
<sequence length="304" mass="33732">MDPPTFPVAFQKSMLNTTLNSSTPLTFLTGIYTMTYIGTLYVYLTRKGSQRRIIIGAISSLYFLSILDFGIECFIVQWVFVGHAETREAHFNAMIYYDMPVWVSIAADLANYPMLVIADGLLRCFHVWGRSIRAVVVPLFLLLVEIALFMFSTICTFIVRIERKQLPIVVTQSAGYFVSLAATLITTILVAYRIYSVSRQGGPNEGRFKRLIDILIQSGAAYSLALLVSGITTALTSSLPLQTLWALQTETEESESLQGISPTLMVARVCLTPIENGDLSTNVYRSALQFSGEPTSEASDSREN</sequence>
<dbReference type="OrthoDB" id="2860889at2759"/>
<feature type="transmembrane region" description="Helical" evidence="1">
    <location>
        <begin position="134"/>
        <end position="161"/>
    </location>
</feature>
<dbReference type="Proteomes" id="UP000027222">
    <property type="component" value="Unassembled WGS sequence"/>
</dbReference>
<feature type="transmembrane region" description="Helical" evidence="1">
    <location>
        <begin position="53"/>
        <end position="81"/>
    </location>
</feature>
<protein>
    <submittedName>
        <fullName evidence="2">Uncharacterized protein</fullName>
    </submittedName>
</protein>
<evidence type="ECO:0000256" key="1">
    <source>
        <dbReference type="SAM" id="Phobius"/>
    </source>
</evidence>
<dbReference type="EMBL" id="KL142430">
    <property type="protein sequence ID" value="KDR65929.1"/>
    <property type="molecule type" value="Genomic_DNA"/>
</dbReference>
<feature type="transmembrane region" description="Helical" evidence="1">
    <location>
        <begin position="101"/>
        <end position="122"/>
    </location>
</feature>
<keyword evidence="1" id="KW-0812">Transmembrane</keyword>
<gene>
    <name evidence="2" type="ORF">GALMADRAFT_148306</name>
</gene>
<reference evidence="3" key="1">
    <citation type="journal article" date="2014" name="Proc. Natl. Acad. Sci. U.S.A.">
        <title>Extensive sampling of basidiomycete genomes demonstrates inadequacy of the white-rot/brown-rot paradigm for wood decay fungi.</title>
        <authorList>
            <person name="Riley R."/>
            <person name="Salamov A.A."/>
            <person name="Brown D.W."/>
            <person name="Nagy L.G."/>
            <person name="Floudas D."/>
            <person name="Held B.W."/>
            <person name="Levasseur A."/>
            <person name="Lombard V."/>
            <person name="Morin E."/>
            <person name="Otillar R."/>
            <person name="Lindquist E.A."/>
            <person name="Sun H."/>
            <person name="LaButti K.M."/>
            <person name="Schmutz J."/>
            <person name="Jabbour D."/>
            <person name="Luo H."/>
            <person name="Baker S.E."/>
            <person name="Pisabarro A.G."/>
            <person name="Walton J.D."/>
            <person name="Blanchette R.A."/>
            <person name="Henrissat B."/>
            <person name="Martin F."/>
            <person name="Cullen D."/>
            <person name="Hibbett D.S."/>
            <person name="Grigoriev I.V."/>
        </authorList>
    </citation>
    <scope>NUCLEOTIDE SEQUENCE [LARGE SCALE GENOMIC DNA]</scope>
    <source>
        <strain evidence="3">CBS 339.88</strain>
    </source>
</reference>
<dbReference type="HOGENOM" id="CLU_054795_0_0_1"/>
<dbReference type="AlphaFoldDB" id="A0A067SDY6"/>
<accession>A0A067SDY6</accession>
<proteinExistence type="predicted"/>
<keyword evidence="3" id="KW-1185">Reference proteome</keyword>
<evidence type="ECO:0000313" key="2">
    <source>
        <dbReference type="EMBL" id="KDR65929.1"/>
    </source>
</evidence>
<keyword evidence="1" id="KW-1133">Transmembrane helix</keyword>
<organism evidence="2 3">
    <name type="scientific">Galerina marginata (strain CBS 339.88)</name>
    <dbReference type="NCBI Taxonomy" id="685588"/>
    <lineage>
        <taxon>Eukaryota</taxon>
        <taxon>Fungi</taxon>
        <taxon>Dikarya</taxon>
        <taxon>Basidiomycota</taxon>
        <taxon>Agaricomycotina</taxon>
        <taxon>Agaricomycetes</taxon>
        <taxon>Agaricomycetidae</taxon>
        <taxon>Agaricales</taxon>
        <taxon>Agaricineae</taxon>
        <taxon>Strophariaceae</taxon>
        <taxon>Galerina</taxon>
    </lineage>
</organism>
<feature type="transmembrane region" description="Helical" evidence="1">
    <location>
        <begin position="173"/>
        <end position="194"/>
    </location>
</feature>
<feature type="transmembrane region" description="Helical" evidence="1">
    <location>
        <begin position="25"/>
        <end position="44"/>
    </location>
</feature>
<name>A0A067SDY6_GALM3</name>
<feature type="transmembrane region" description="Helical" evidence="1">
    <location>
        <begin position="214"/>
        <end position="235"/>
    </location>
</feature>